<dbReference type="PRINTS" id="PR00368">
    <property type="entry name" value="FADPNR"/>
</dbReference>
<dbReference type="Gene3D" id="3.30.1360.120">
    <property type="entry name" value="Probable tRNA modification gtpase trme, domain 1"/>
    <property type="match status" value="1"/>
</dbReference>
<dbReference type="Pfam" id="PF01571">
    <property type="entry name" value="GCV_T"/>
    <property type="match status" value="1"/>
</dbReference>
<protein>
    <submittedName>
        <fullName evidence="7">FAD-dependent oxidoreductase</fullName>
    </submittedName>
</protein>
<comment type="similarity">
    <text evidence="1">Belongs to the GcvT family.</text>
</comment>
<keyword evidence="2" id="KW-0560">Oxidoreductase</keyword>
<evidence type="ECO:0000313" key="8">
    <source>
        <dbReference type="Proteomes" id="UP001162881"/>
    </source>
</evidence>
<keyword evidence="8" id="KW-1185">Reference proteome</keyword>
<dbReference type="RefSeq" id="WP_244018835.1">
    <property type="nucleotide sequence ID" value="NZ_JALHLF010000022.1"/>
</dbReference>
<dbReference type="EMBL" id="JALHLF010000022">
    <property type="protein sequence ID" value="MCJ2182671.1"/>
    <property type="molecule type" value="Genomic_DNA"/>
</dbReference>
<evidence type="ECO:0000313" key="7">
    <source>
        <dbReference type="EMBL" id="MCJ2182671.1"/>
    </source>
</evidence>
<dbReference type="SUPFAM" id="SSF51905">
    <property type="entry name" value="FAD/NAD(P)-binding domain"/>
    <property type="match status" value="1"/>
</dbReference>
<dbReference type="Pfam" id="PF13510">
    <property type="entry name" value="Fer2_4"/>
    <property type="match status" value="1"/>
</dbReference>
<evidence type="ECO:0000259" key="6">
    <source>
        <dbReference type="Pfam" id="PF17806"/>
    </source>
</evidence>
<evidence type="ECO:0000259" key="4">
    <source>
        <dbReference type="Pfam" id="PF07992"/>
    </source>
</evidence>
<dbReference type="InterPro" id="IPR006222">
    <property type="entry name" value="GCVT_N"/>
</dbReference>
<evidence type="ECO:0000259" key="5">
    <source>
        <dbReference type="Pfam" id="PF08669"/>
    </source>
</evidence>
<dbReference type="InterPro" id="IPR042204">
    <property type="entry name" value="2Fe-2S-bd_N"/>
</dbReference>
<dbReference type="InterPro" id="IPR023753">
    <property type="entry name" value="FAD/NAD-binding_dom"/>
</dbReference>
<dbReference type="Pfam" id="PF07992">
    <property type="entry name" value="Pyr_redox_2"/>
    <property type="match status" value="1"/>
</dbReference>
<dbReference type="SUPFAM" id="SSF101790">
    <property type="entry name" value="Aminomethyltransferase beta-barrel domain"/>
    <property type="match status" value="1"/>
</dbReference>
<dbReference type="Gene3D" id="3.50.50.60">
    <property type="entry name" value="FAD/NAD(P)-binding domain"/>
    <property type="match status" value="2"/>
</dbReference>
<dbReference type="InterPro" id="IPR029043">
    <property type="entry name" value="GcvT/YgfZ_C"/>
</dbReference>
<gene>
    <name evidence="7" type="ORF">MTR62_08210</name>
</gene>
<feature type="domain" description="SoxA A3" evidence="6">
    <location>
        <begin position="497"/>
        <end position="581"/>
    </location>
</feature>
<evidence type="ECO:0000256" key="2">
    <source>
        <dbReference type="ARBA" id="ARBA00023002"/>
    </source>
</evidence>
<feature type="domain" description="GCVT N-terminal" evidence="3">
    <location>
        <begin position="593"/>
        <end position="860"/>
    </location>
</feature>
<dbReference type="Gene3D" id="1.10.10.1100">
    <property type="entry name" value="BFD-like [2Fe-2S]-binding domain"/>
    <property type="match status" value="1"/>
</dbReference>
<dbReference type="PRINTS" id="PR00411">
    <property type="entry name" value="PNDRDTASEI"/>
</dbReference>
<proteinExistence type="inferred from homology"/>
<dbReference type="InterPro" id="IPR041117">
    <property type="entry name" value="SoxA_A3"/>
</dbReference>
<name>A0ABT0BCZ4_9SPHN</name>
<dbReference type="SUPFAM" id="SSF103025">
    <property type="entry name" value="Folate-binding domain"/>
    <property type="match status" value="1"/>
</dbReference>
<dbReference type="Pfam" id="PF17806">
    <property type="entry name" value="SO_alpha_A3"/>
    <property type="match status" value="1"/>
</dbReference>
<dbReference type="InterPro" id="IPR027266">
    <property type="entry name" value="TrmE/GcvT-like"/>
</dbReference>
<dbReference type="InterPro" id="IPR028896">
    <property type="entry name" value="GcvT/YgfZ/DmdA"/>
</dbReference>
<organism evidence="7 8">
    <name type="scientific">Novosphingobium organovorum</name>
    <dbReference type="NCBI Taxonomy" id="2930092"/>
    <lineage>
        <taxon>Bacteria</taxon>
        <taxon>Pseudomonadati</taxon>
        <taxon>Pseudomonadota</taxon>
        <taxon>Alphaproteobacteria</taxon>
        <taxon>Sphingomonadales</taxon>
        <taxon>Sphingomonadaceae</taxon>
        <taxon>Novosphingobium</taxon>
    </lineage>
</organism>
<feature type="domain" description="Aminomethyltransferase C-terminal" evidence="5">
    <location>
        <begin position="894"/>
        <end position="938"/>
    </location>
</feature>
<dbReference type="InterPro" id="IPR041854">
    <property type="entry name" value="BFD-like_2Fe2S-bd_dom_sf"/>
</dbReference>
<dbReference type="InterPro" id="IPR013977">
    <property type="entry name" value="GcvT_C"/>
</dbReference>
<evidence type="ECO:0000256" key="1">
    <source>
        <dbReference type="ARBA" id="ARBA00008609"/>
    </source>
</evidence>
<dbReference type="Gene3D" id="3.10.20.440">
    <property type="entry name" value="2Fe-2S iron-sulphur cluster binding domain, sarcosine oxidase, alpha subunit, N-terminal domain"/>
    <property type="match status" value="1"/>
</dbReference>
<dbReference type="Proteomes" id="UP001162881">
    <property type="component" value="Unassembled WGS sequence"/>
</dbReference>
<feature type="domain" description="FAD/NAD(P)-binding" evidence="4">
    <location>
        <begin position="177"/>
        <end position="422"/>
    </location>
</feature>
<dbReference type="Pfam" id="PF08669">
    <property type="entry name" value="GCV_T_C"/>
    <property type="match status" value="1"/>
</dbReference>
<comment type="caution">
    <text evidence="7">The sequence shown here is derived from an EMBL/GenBank/DDBJ whole genome shotgun (WGS) entry which is preliminary data.</text>
</comment>
<sequence length="967" mass="103199">MSPKRLFRLPEPWGSRLDRATPVAFHFDGRPVSGFAGDTLASAILADPRHGDFLARSFKYHRPRGPLLANGMDANQYVTLDGTPNVAADGTRARDGAQVRSQNVAGSLARDRGALLGTLARFLPAGFYYDTFFRPAGSWPFWERIIRRVAGLGRLDPTLDAFGPEEPEPEKHHLFSDVAVIGAGVAGLSAALGAAREGREVILIERDEALGGRSAFARLSPAQRRDLAALIAQVERHPAITVLTSTTCAAWFEGNLLTAHARERYYHVRARHVIAAVGSVEQPLVLRNNDLPGIFLASSVNRLMAGYALCPGRRCVVQTANRFGYETALALAEAGCTVLAVLDMRAQPVDAALEAQCAALGIAVLHGLSVVEAHRAGQHLGAVSARSLDANGHPTGPVTRWRCDTLVCSVGFTPLVQLACHSGGEAIYDTALSALRITRSPRNSSVCGSLNGIYDFDAVCQDGQRAADVACGKPASLRPEPAREPVNFPWTVFPHRKGKEFVDFDEDQTIGDIETAVQAGFGHMELMKRFTTTGMGPSQGRTTALNALRVFAGASGQDLAHLRMTTQRPPFEPEPFANLAVDTSPPQRRGALDRWHRENGAVMMPAGAWLRPAHYGGEGDEEGSVEREVRAVRARAGLFDASTHGGFQLAGRDALALLNAAYVQDFSDLACGATRAGLMVDELGAVIDDCVACRLDADRLYLVTSSAAAAATNRTLRKLIVEHGFDVTVCELQGAMSVLNLCGPQARAIIAALWPAHAGELDALALHGFCQCTLEGIPAIVLRGDFVGETTFEFHVGSGFALTLWNRLLAAGAPFAIRPFGVLAQRVLRLEKAHFIIGQDTDHATGPDDIGKGAAVAMDKPYFLGRSAIAKLRTKAAPAKALRPFCLDASQRQAPEECRLLEGPGGVIGRVTSAAYSPTLGRVVGLALLDDPAAAAGTVRLWGAQAAGAKVRFLDHAPYDPAGERQA</sequence>
<dbReference type="InterPro" id="IPR036188">
    <property type="entry name" value="FAD/NAD-bd_sf"/>
</dbReference>
<dbReference type="PANTHER" id="PTHR43757">
    <property type="entry name" value="AMINOMETHYLTRANSFERASE"/>
    <property type="match status" value="1"/>
</dbReference>
<evidence type="ECO:0000259" key="3">
    <source>
        <dbReference type="Pfam" id="PF01571"/>
    </source>
</evidence>
<dbReference type="PANTHER" id="PTHR43757:SF2">
    <property type="entry name" value="AMINOMETHYLTRANSFERASE, MITOCHONDRIAL"/>
    <property type="match status" value="1"/>
</dbReference>
<accession>A0ABT0BCZ4</accession>
<reference evidence="7" key="1">
    <citation type="submission" date="2022-03" db="EMBL/GenBank/DDBJ databases">
        <title>Identification of a novel bacterium isolated from mangrove sediments.</title>
        <authorList>
            <person name="Pan X."/>
        </authorList>
    </citation>
    <scope>NUCLEOTIDE SEQUENCE</scope>
    <source>
        <strain evidence="7">B1949</strain>
    </source>
</reference>